<dbReference type="HAMAP" id="MF_01517">
    <property type="entry name" value="Malate_dehydrog_2"/>
    <property type="match status" value="1"/>
</dbReference>
<evidence type="ECO:0000256" key="6">
    <source>
        <dbReference type="ARBA" id="ARBA00048313"/>
    </source>
</evidence>
<dbReference type="InterPro" id="IPR010945">
    <property type="entry name" value="Malate_DH_type2"/>
</dbReference>
<evidence type="ECO:0000313" key="15">
    <source>
        <dbReference type="Proteomes" id="UP000316181"/>
    </source>
</evidence>
<name>A0A542SRB8_9MICO</name>
<keyword evidence="5 7" id="KW-0520">NAD</keyword>
<dbReference type="NCBIfam" id="TIGR01759">
    <property type="entry name" value="MalateDH-SF1"/>
    <property type="match status" value="1"/>
</dbReference>
<dbReference type="InterPro" id="IPR036291">
    <property type="entry name" value="NAD(P)-bd_dom_sf"/>
</dbReference>
<evidence type="ECO:0000259" key="13">
    <source>
        <dbReference type="Pfam" id="PF02866"/>
    </source>
</evidence>
<evidence type="ECO:0000259" key="12">
    <source>
        <dbReference type="Pfam" id="PF00056"/>
    </source>
</evidence>
<evidence type="ECO:0000256" key="5">
    <source>
        <dbReference type="ARBA" id="ARBA00023027"/>
    </source>
</evidence>
<accession>A0A542SRB8</accession>
<dbReference type="FunFam" id="3.40.50.720:FF:000010">
    <property type="entry name" value="Malate dehydrogenase"/>
    <property type="match status" value="1"/>
</dbReference>
<feature type="domain" description="Lactate/malate dehydrogenase N-terminal" evidence="12">
    <location>
        <begin position="15"/>
        <end position="154"/>
    </location>
</feature>
<keyword evidence="15" id="KW-1185">Reference proteome</keyword>
<dbReference type="InterPro" id="IPR015955">
    <property type="entry name" value="Lactate_DH/Glyco_Ohase_4_C"/>
</dbReference>
<feature type="binding site" evidence="7 9">
    <location>
        <position position="140"/>
    </location>
    <ligand>
        <name>substrate</name>
    </ligand>
</feature>
<feature type="active site" description="Proton acceptor" evidence="7 8">
    <location>
        <position position="196"/>
    </location>
</feature>
<dbReference type="OrthoDB" id="9802969at2"/>
<dbReference type="GO" id="GO:0006108">
    <property type="term" value="P:malate metabolic process"/>
    <property type="evidence" value="ECO:0007669"/>
    <property type="project" value="InterPro"/>
</dbReference>
<dbReference type="Gene3D" id="3.90.110.10">
    <property type="entry name" value="Lactate dehydrogenase/glycoside hydrolase, family 4, C-terminal"/>
    <property type="match status" value="1"/>
</dbReference>
<protein>
    <recommendedName>
        <fullName evidence="3 7">Malate dehydrogenase</fullName>
        <ecNumber evidence="2 7">1.1.1.37</ecNumber>
    </recommendedName>
</protein>
<dbReference type="EMBL" id="VFNV01000001">
    <property type="protein sequence ID" value="TQK77144.1"/>
    <property type="molecule type" value="Genomic_DNA"/>
</dbReference>
<evidence type="ECO:0000256" key="3">
    <source>
        <dbReference type="ARBA" id="ARBA00020382"/>
    </source>
</evidence>
<proteinExistence type="inferred from homology"/>
<dbReference type="SUPFAM" id="SSF56327">
    <property type="entry name" value="LDH C-terminal domain-like"/>
    <property type="match status" value="1"/>
</dbReference>
<dbReference type="InterPro" id="IPR022383">
    <property type="entry name" value="Lactate/malate_DH_C"/>
</dbReference>
<keyword evidence="7 11" id="KW-0816">Tricarboxylic acid cycle</keyword>
<dbReference type="PANTHER" id="PTHR23382">
    <property type="entry name" value="MALATE DEHYDROGENASE"/>
    <property type="match status" value="1"/>
</dbReference>
<feature type="binding site" evidence="7">
    <location>
        <position position="121"/>
    </location>
    <ligand>
        <name>NAD(+)</name>
        <dbReference type="ChEBI" id="CHEBI:57540"/>
    </ligand>
</feature>
<evidence type="ECO:0000256" key="4">
    <source>
        <dbReference type="ARBA" id="ARBA00023002"/>
    </source>
</evidence>
<gene>
    <name evidence="7" type="primary">mdh</name>
    <name evidence="14" type="ORF">FB389_1859</name>
</gene>
<feature type="binding site" evidence="7 9">
    <location>
        <position position="101"/>
    </location>
    <ligand>
        <name>substrate</name>
    </ligand>
</feature>
<sequence length="342" mass="35993">MTERPATTQRNQPVTVTVTGAGGQIGYALLFRAAAGAMFGSHTPVRLRLLEIPAGVRAAHGVALELDDCAFPLLASVDVFDEADRAFDGTDVAVLVGARPRTAGMERKDLLAANAGIFGPQGRAINDNAGDDVRIVVVGNPANTNALIASAHAPDIPVDRFTALTRLDHNRALAQLSHRFGVDTGHITRMAIWGNHSNTQFPDVSNVAVKGSPLAGSQLDRAWLRDEFIPKVADRGAEIIAVRGASSAASAANAIIDHVHDWFKGTPAGDWTSAAVMSRGEYGTPAGVFCSFPVTASGGAWHIVPDLKMSDEARSRLAISTDELLAERAAVAELGLLPVHHV</sequence>
<dbReference type="PIRSF" id="PIRSF000102">
    <property type="entry name" value="Lac_mal_DH"/>
    <property type="match status" value="1"/>
</dbReference>
<evidence type="ECO:0000256" key="11">
    <source>
        <dbReference type="RuleBase" id="RU000422"/>
    </source>
</evidence>
<reference evidence="14 15" key="1">
    <citation type="submission" date="2019-06" db="EMBL/GenBank/DDBJ databases">
        <title>Sequencing the genomes of 1000 actinobacteria strains.</title>
        <authorList>
            <person name="Klenk H.-P."/>
        </authorList>
    </citation>
    <scope>NUCLEOTIDE SEQUENCE [LARGE SCALE GENOMIC DNA]</scope>
    <source>
        <strain evidence="14 15">DSM 10596</strain>
    </source>
</reference>
<comment type="function">
    <text evidence="7">Catalyzes the reversible oxidation of malate to oxaloacetate.</text>
</comment>
<feature type="binding site" evidence="7 9">
    <location>
        <position position="107"/>
    </location>
    <ligand>
        <name>substrate</name>
    </ligand>
</feature>
<dbReference type="Pfam" id="PF00056">
    <property type="entry name" value="Ldh_1_N"/>
    <property type="match status" value="1"/>
</dbReference>
<evidence type="ECO:0000256" key="9">
    <source>
        <dbReference type="PIRSR" id="PIRSR000102-2"/>
    </source>
</evidence>
<evidence type="ECO:0000256" key="1">
    <source>
        <dbReference type="ARBA" id="ARBA00009613"/>
    </source>
</evidence>
<dbReference type="GO" id="GO:0006099">
    <property type="term" value="P:tricarboxylic acid cycle"/>
    <property type="evidence" value="ECO:0007669"/>
    <property type="project" value="UniProtKB-UniRule"/>
</dbReference>
<dbReference type="Pfam" id="PF02866">
    <property type="entry name" value="Ldh_1_C"/>
    <property type="match status" value="1"/>
</dbReference>
<dbReference type="Proteomes" id="UP000316181">
    <property type="component" value="Unassembled WGS sequence"/>
</dbReference>
<feature type="domain" description="Lactate/malate dehydrogenase C-terminal" evidence="13">
    <location>
        <begin position="165"/>
        <end position="331"/>
    </location>
</feature>
<evidence type="ECO:0000313" key="14">
    <source>
        <dbReference type="EMBL" id="TQK77144.1"/>
    </source>
</evidence>
<dbReference type="RefSeq" id="WP_142112909.1">
    <property type="nucleotide sequence ID" value="NZ_BAAATB010000006.1"/>
</dbReference>
<dbReference type="FunFam" id="3.90.110.10:FF:000002">
    <property type="entry name" value="Malate dehydrogenase"/>
    <property type="match status" value="1"/>
</dbReference>
<dbReference type="InterPro" id="IPR001252">
    <property type="entry name" value="Malate_DH_AS"/>
</dbReference>
<feature type="binding site" evidence="7 10">
    <location>
        <position position="114"/>
    </location>
    <ligand>
        <name>NAD(+)</name>
        <dbReference type="ChEBI" id="CHEBI:57540"/>
    </ligand>
</feature>
<organism evidence="14 15">
    <name type="scientific">Rarobacter incanus</name>
    <dbReference type="NCBI Taxonomy" id="153494"/>
    <lineage>
        <taxon>Bacteria</taxon>
        <taxon>Bacillati</taxon>
        <taxon>Actinomycetota</taxon>
        <taxon>Actinomycetes</taxon>
        <taxon>Micrococcales</taxon>
        <taxon>Rarobacteraceae</taxon>
        <taxon>Rarobacter</taxon>
    </lineage>
</organism>
<evidence type="ECO:0000256" key="7">
    <source>
        <dbReference type="HAMAP-Rule" id="MF_01517"/>
    </source>
</evidence>
<dbReference type="Gene3D" id="3.40.50.720">
    <property type="entry name" value="NAD(P)-binding Rossmann-like Domain"/>
    <property type="match status" value="1"/>
</dbReference>
<comment type="catalytic activity">
    <reaction evidence="6 7 11">
        <text>(S)-malate + NAD(+) = oxaloacetate + NADH + H(+)</text>
        <dbReference type="Rhea" id="RHEA:21432"/>
        <dbReference type="ChEBI" id="CHEBI:15378"/>
        <dbReference type="ChEBI" id="CHEBI:15589"/>
        <dbReference type="ChEBI" id="CHEBI:16452"/>
        <dbReference type="ChEBI" id="CHEBI:57540"/>
        <dbReference type="ChEBI" id="CHEBI:57945"/>
        <dbReference type="EC" id="1.1.1.37"/>
    </reaction>
</comment>
<dbReference type="PROSITE" id="PS00068">
    <property type="entry name" value="MDH"/>
    <property type="match status" value="1"/>
</dbReference>
<comment type="caution">
    <text evidence="14">The sequence shown here is derived from an EMBL/GenBank/DDBJ whole genome shotgun (WGS) entry which is preliminary data.</text>
</comment>
<dbReference type="InterPro" id="IPR001557">
    <property type="entry name" value="L-lactate/malate_DH"/>
</dbReference>
<dbReference type="AlphaFoldDB" id="A0A542SRB8"/>
<dbReference type="InterPro" id="IPR001236">
    <property type="entry name" value="Lactate/malate_DH_N"/>
</dbReference>
<comment type="similarity">
    <text evidence="1 7">Belongs to the LDH/MDH superfamily. MDH type 2 family.</text>
</comment>
<dbReference type="NCBIfam" id="NF003916">
    <property type="entry name" value="PRK05442.1"/>
    <property type="match status" value="1"/>
</dbReference>
<feature type="binding site" evidence="7 9">
    <location>
        <position position="171"/>
    </location>
    <ligand>
        <name>substrate</name>
    </ligand>
</feature>
<evidence type="ECO:0000256" key="2">
    <source>
        <dbReference type="ARBA" id="ARBA00012995"/>
    </source>
</evidence>
<dbReference type="SUPFAM" id="SSF51735">
    <property type="entry name" value="NAD(P)-binding Rossmann-fold domains"/>
    <property type="match status" value="1"/>
</dbReference>
<dbReference type="EC" id="1.1.1.37" evidence="2 7"/>
<feature type="binding site" evidence="7 10">
    <location>
        <begin position="20"/>
        <end position="26"/>
    </location>
    <ligand>
        <name>NAD(+)</name>
        <dbReference type="ChEBI" id="CHEBI:57540"/>
    </ligand>
</feature>
<evidence type="ECO:0000256" key="8">
    <source>
        <dbReference type="PIRSR" id="PIRSR000102-1"/>
    </source>
</evidence>
<feature type="binding site" evidence="7 10">
    <location>
        <begin position="138"/>
        <end position="140"/>
    </location>
    <ligand>
        <name>NAD(+)</name>
        <dbReference type="ChEBI" id="CHEBI:57540"/>
    </ligand>
</feature>
<keyword evidence="4 7" id="KW-0560">Oxidoreductase</keyword>
<dbReference type="GO" id="GO:0030060">
    <property type="term" value="F:L-malate dehydrogenase (NAD+) activity"/>
    <property type="evidence" value="ECO:0007669"/>
    <property type="project" value="UniProtKB-UniRule"/>
</dbReference>
<evidence type="ECO:0000256" key="10">
    <source>
        <dbReference type="PIRSR" id="PIRSR000102-3"/>
    </source>
</evidence>